<reference evidence="3" key="2">
    <citation type="journal article" date="2021" name="Int. J. Syst. Evol. Microbiol.">
        <title>Bradyrhizobium septentrionale sp. nov. (sv. septentrionale) and Bradyrhizobium quebecense sp. nov. (sv. septentrionale) associated with legumes native to Canada possess rearranged symbiosis genes and numerous insertion sequences.</title>
        <authorList>
            <person name="Bromfield E.S.P."/>
            <person name="Cloutier S."/>
        </authorList>
    </citation>
    <scope>NUCLEOTIDE SEQUENCE</scope>
    <source>
        <strain evidence="3">5S5</strain>
    </source>
</reference>
<dbReference type="Proteomes" id="UP001432046">
    <property type="component" value="Chromosome"/>
</dbReference>
<accession>A0A974A0N8</accession>
<dbReference type="Gene3D" id="3.10.180.10">
    <property type="entry name" value="2,3-Dihydroxybiphenyl 1,2-Dioxygenase, domain 1"/>
    <property type="match status" value="1"/>
</dbReference>
<feature type="domain" description="VOC" evidence="1">
    <location>
        <begin position="104"/>
        <end position="220"/>
    </location>
</feature>
<dbReference type="InterPro" id="IPR004360">
    <property type="entry name" value="Glyas_Fos-R_dOase_dom"/>
</dbReference>
<keyword evidence="4" id="KW-1185">Reference proteome</keyword>
<evidence type="ECO:0000313" key="3">
    <source>
        <dbReference type="EMBL" id="WXC78232.1"/>
    </source>
</evidence>
<gene>
    <name evidence="2" type="ORF">HAP48_012700</name>
    <name evidence="3" type="ORF">WDK88_33275</name>
</gene>
<dbReference type="SUPFAM" id="SSF54593">
    <property type="entry name" value="Glyoxalase/Bleomycin resistance protein/Dihydroxybiphenyl dioxygenase"/>
    <property type="match status" value="1"/>
</dbReference>
<dbReference type="Pfam" id="PF00903">
    <property type="entry name" value="Glyoxalase"/>
    <property type="match status" value="1"/>
</dbReference>
<evidence type="ECO:0000313" key="4">
    <source>
        <dbReference type="Proteomes" id="UP001432046"/>
    </source>
</evidence>
<reference evidence="2" key="1">
    <citation type="submission" date="2020-06" db="EMBL/GenBank/DDBJ databases">
        <title>Whole Genome Sequence of Bradyrhizobium sp. Strain 1S1.</title>
        <authorList>
            <person name="Bromfield E.S.P."/>
            <person name="Cloutier S."/>
        </authorList>
    </citation>
    <scope>NUCLEOTIDE SEQUENCE [LARGE SCALE GENOMIC DNA]</scope>
    <source>
        <strain evidence="2">1S1</strain>
    </source>
</reference>
<sequence length="232" mass="25598">MQLAKNVIDVGLSSNNLEPMLRFWQQDAGLRFDHVQPIRRGQKQYRHAALGSVIKLNHHFEPLGDAAPSGYRELIIAREGIETPQRLVDPDGNRVCLVAPGHDGITQIAVAMAVRDLAAHCRFYGDMLGFPEQSWSGGPAFRLGDSLILLTEDRAATVDPIRQARGWRYITLQVADIDAVHDELRAKGVREGLAPVTLGEVARISMILDPDGNWIELSRRASIVGSLSDHKA</sequence>
<dbReference type="CDD" id="cd06587">
    <property type="entry name" value="VOC"/>
    <property type="match status" value="1"/>
</dbReference>
<dbReference type="PROSITE" id="PS51819">
    <property type="entry name" value="VOC"/>
    <property type="match status" value="1"/>
</dbReference>
<evidence type="ECO:0000313" key="2">
    <source>
        <dbReference type="EMBL" id="NVI43782.1"/>
    </source>
</evidence>
<evidence type="ECO:0000259" key="1">
    <source>
        <dbReference type="PROSITE" id="PS51819"/>
    </source>
</evidence>
<protein>
    <submittedName>
        <fullName evidence="2">VOC family protein</fullName>
    </submittedName>
</protein>
<dbReference type="AlphaFoldDB" id="A0A974A0N8"/>
<name>A0A974A0N8_9BRAD</name>
<proteinExistence type="predicted"/>
<organism evidence="2">
    <name type="scientific">Bradyrhizobium septentrionale</name>
    <dbReference type="NCBI Taxonomy" id="1404411"/>
    <lineage>
        <taxon>Bacteria</taxon>
        <taxon>Pseudomonadati</taxon>
        <taxon>Pseudomonadota</taxon>
        <taxon>Alphaproteobacteria</taxon>
        <taxon>Hyphomicrobiales</taxon>
        <taxon>Nitrobacteraceae</taxon>
        <taxon>Bradyrhizobium</taxon>
    </lineage>
</organism>
<dbReference type="EMBL" id="CP147711">
    <property type="protein sequence ID" value="WXC78232.1"/>
    <property type="molecule type" value="Genomic_DNA"/>
</dbReference>
<dbReference type="InterPro" id="IPR029068">
    <property type="entry name" value="Glyas_Bleomycin-R_OHBP_Dase"/>
</dbReference>
<dbReference type="RefSeq" id="WP_166203101.1">
    <property type="nucleotide sequence ID" value="NZ_CP088285.1"/>
</dbReference>
<dbReference type="EMBL" id="JAAOLE020000001">
    <property type="protein sequence ID" value="NVI43782.1"/>
    <property type="molecule type" value="Genomic_DNA"/>
</dbReference>
<dbReference type="InterPro" id="IPR037523">
    <property type="entry name" value="VOC_core"/>
</dbReference>
<reference evidence="3" key="3">
    <citation type="submission" date="2024-03" db="EMBL/GenBank/DDBJ databases">
        <authorList>
            <person name="Bromfield E.S.P."/>
            <person name="Cloutier S."/>
        </authorList>
    </citation>
    <scope>NUCLEOTIDE SEQUENCE</scope>
    <source>
        <strain evidence="3">5S5</strain>
    </source>
</reference>